<keyword evidence="5" id="KW-1185">Reference proteome</keyword>
<feature type="repeat" description="PPR" evidence="2">
    <location>
        <begin position="430"/>
        <end position="464"/>
    </location>
</feature>
<feature type="region of interest" description="Disordered" evidence="3">
    <location>
        <begin position="613"/>
        <end position="652"/>
    </location>
</feature>
<dbReference type="Gene3D" id="1.25.40.10">
    <property type="entry name" value="Tetratricopeptide repeat domain"/>
    <property type="match status" value="5"/>
</dbReference>
<accession>A0A813GTW4</accession>
<dbReference type="Pfam" id="PF13812">
    <property type="entry name" value="PPR_3"/>
    <property type="match status" value="1"/>
</dbReference>
<feature type="compositionally biased region" description="Low complexity" evidence="3">
    <location>
        <begin position="627"/>
        <end position="645"/>
    </location>
</feature>
<sequence>MALSSVAGGGHVRNRPVASATEQLRELALSKQWQQAAAGLFQQQLQQHPRSAQQLSCNVFLSSCSQNWRLVLQLLAAVRLSSWQPDIVGHNTLAAACSRARQWPIALEVVLQVAPARGLGPDKATGNVALAACAGAALWAAALQLLFRSTSQRARVPLDVVSLNTAVTACERGSAWPAALLLAGRELRQLGLSPDICTLSAVISACSRSCFQEAEGVVADEACCNAAATACERAGQLLRSELRRASGGVEEGGAAGPSAPPGAGAFGAAAGACGQAGAAELLSSALQAGVRPDLGLCTSAAMGVATGCVEPSDAIGGFWANALHWLLKDSGVRFGLRLDMVAFGASVSVCEKARVWDMALHLLWEGRARGLRSTIYGHSHNAAISACEKGRRWERALGLLLDLVPRSDARRAEGLVQPQFQSGWDGLSPDVVSWNAAVSACEKGCQWGLALRLLGEARRSGLAPGRTAICSATLASCSQGGRWELLLQSLQALSAAGISPDATSFSAAVAACGDQGLWSRAVDLLGQARGGRRSRSEQNDNNNNYNNNNYNKNNNNHNNNSHSNWNDGNETTGAWSGLRPDATALCAAAYACAKGLRWPLALDLLSLAQTAGDNNNNKSNDNDNNDNHNNNNNDNDNNNNHNNHNNNKDNSRSHLGSELRCLAVAGLWDRALALFRAALRSGPEPYGAILGACVSALAASSTTGDFLSAASAAAPQVAVLPSSGQWHWALLLLADGRARSLELSAVAFGASVSACERAGRWEQAMLLLPRMRLQRVLLDAPTCGAAISACQRGLQWAQGQELLDALRRTGTGEGVLEGSANSADSAANAITYNSAISACAKGSQWVRAFELVAAMHGSDVAPDVVSFNAALSACDNAHRWEHSFSLLEAMRSLRLALDAVSCNTAVSACEKAGEWRWALRLLRSGISAPDLITYSAALGLRAGRPLGRRPGSPGGDEMLGAALRPGAVALGAALGACQRVGRGLGALPDLFRELRCDTWAVLLGGRAGGVELARQPQEAPRGVSRVVLAVVACELFAQICQSWFQRLGSA</sequence>
<keyword evidence="1" id="KW-0677">Repeat</keyword>
<dbReference type="InterPro" id="IPR011990">
    <property type="entry name" value="TPR-like_helical_dom_sf"/>
</dbReference>
<reference evidence="4" key="1">
    <citation type="submission" date="2021-02" db="EMBL/GenBank/DDBJ databases">
        <authorList>
            <person name="Dougan E. K."/>
            <person name="Rhodes N."/>
            <person name="Thang M."/>
            <person name="Chan C."/>
        </authorList>
    </citation>
    <scope>NUCLEOTIDE SEQUENCE</scope>
</reference>
<dbReference type="InterPro" id="IPR002885">
    <property type="entry name" value="PPR_rpt"/>
</dbReference>
<evidence type="ECO:0008006" key="6">
    <source>
        <dbReference type="Google" id="ProtNLM"/>
    </source>
</evidence>
<evidence type="ECO:0000313" key="4">
    <source>
        <dbReference type="EMBL" id="CAE8627968.1"/>
    </source>
</evidence>
<dbReference type="EMBL" id="CAJNNV010029305">
    <property type="protein sequence ID" value="CAE8627968.1"/>
    <property type="molecule type" value="Genomic_DNA"/>
</dbReference>
<feature type="region of interest" description="Disordered" evidence="3">
    <location>
        <begin position="528"/>
        <end position="568"/>
    </location>
</feature>
<feature type="repeat" description="PPR" evidence="2">
    <location>
        <begin position="828"/>
        <end position="862"/>
    </location>
</feature>
<dbReference type="AlphaFoldDB" id="A0A813GTW4"/>
<evidence type="ECO:0000313" key="5">
    <source>
        <dbReference type="Proteomes" id="UP000654075"/>
    </source>
</evidence>
<comment type="caution">
    <text evidence="4">The sequence shown here is derived from an EMBL/GenBank/DDBJ whole genome shotgun (WGS) entry which is preliminary data.</text>
</comment>
<dbReference type="PANTHER" id="PTHR47447:SF17">
    <property type="entry name" value="OS12G0638900 PROTEIN"/>
    <property type="match status" value="1"/>
</dbReference>
<gene>
    <name evidence="4" type="ORF">PGLA1383_LOCUS44668</name>
</gene>
<dbReference type="Proteomes" id="UP000654075">
    <property type="component" value="Unassembled WGS sequence"/>
</dbReference>
<dbReference type="PROSITE" id="PS51375">
    <property type="entry name" value="PPR"/>
    <property type="match status" value="2"/>
</dbReference>
<evidence type="ECO:0000256" key="1">
    <source>
        <dbReference type="ARBA" id="ARBA00022737"/>
    </source>
</evidence>
<organism evidence="4 5">
    <name type="scientific">Polarella glacialis</name>
    <name type="common">Dinoflagellate</name>
    <dbReference type="NCBI Taxonomy" id="89957"/>
    <lineage>
        <taxon>Eukaryota</taxon>
        <taxon>Sar</taxon>
        <taxon>Alveolata</taxon>
        <taxon>Dinophyceae</taxon>
        <taxon>Suessiales</taxon>
        <taxon>Suessiaceae</taxon>
        <taxon>Polarella</taxon>
    </lineage>
</organism>
<dbReference type="NCBIfam" id="TIGR00756">
    <property type="entry name" value="PPR"/>
    <property type="match status" value="1"/>
</dbReference>
<evidence type="ECO:0000256" key="2">
    <source>
        <dbReference type="PROSITE-ProRule" id="PRU00708"/>
    </source>
</evidence>
<protein>
    <recommendedName>
        <fullName evidence="6">Pentatricopeptide repeat-containing protein, chloroplastic</fullName>
    </recommendedName>
</protein>
<proteinExistence type="predicted"/>
<evidence type="ECO:0000256" key="3">
    <source>
        <dbReference type="SAM" id="MobiDB-lite"/>
    </source>
</evidence>
<feature type="compositionally biased region" description="Low complexity" evidence="3">
    <location>
        <begin position="539"/>
        <end position="568"/>
    </location>
</feature>
<name>A0A813GTW4_POLGL</name>
<dbReference type="PANTHER" id="PTHR47447">
    <property type="entry name" value="OS03G0856100 PROTEIN"/>
    <property type="match status" value="1"/>
</dbReference>